<feature type="domain" description="USP" evidence="2">
    <location>
        <begin position="62"/>
        <end position="374"/>
    </location>
</feature>
<gene>
    <name evidence="3" type="ORF">NMOB1V02_LOCUS4650</name>
</gene>
<dbReference type="PANTHER" id="PTHR24006">
    <property type="entry name" value="UBIQUITIN CARBOXYL-TERMINAL HYDROLASE"/>
    <property type="match status" value="1"/>
</dbReference>
<dbReference type="Gene3D" id="3.90.70.10">
    <property type="entry name" value="Cysteine proteinases"/>
    <property type="match status" value="1"/>
</dbReference>
<dbReference type="EMBL" id="OA882781">
    <property type="protein sequence ID" value="CAD7276902.1"/>
    <property type="molecule type" value="Genomic_DNA"/>
</dbReference>
<dbReference type="GO" id="GO:0005829">
    <property type="term" value="C:cytosol"/>
    <property type="evidence" value="ECO:0007669"/>
    <property type="project" value="TreeGrafter"/>
</dbReference>
<dbReference type="Proteomes" id="UP000678499">
    <property type="component" value="Unassembled WGS sequence"/>
</dbReference>
<reference evidence="3" key="1">
    <citation type="submission" date="2020-11" db="EMBL/GenBank/DDBJ databases">
        <authorList>
            <person name="Tran Van P."/>
        </authorList>
    </citation>
    <scope>NUCLEOTIDE SEQUENCE</scope>
</reference>
<accession>A0A7R9BMV0</accession>
<sequence length="888" mass="101630">MTKRAASASVDGIALTVCLNGKCKRNCENLMCFNKLGEKDWLNNIQSVDSPEFNARKPNEVVGLWNLGATCYMNAVTQVLLRLPVFKRLLKWDPSLLENEELRAFDESNDGSVYPRSTLGNVIILMRLMNETARIAVDPSFLTRVLGLDNDDPQDASEFFDLFIKRCSTDLQGQRDPQLKNFFKNFSGKTRSHAECIKCGHNSEEKTVEFVYQMVPVPDATVKTDRRTLMSAFSGFPSEKVEVTCGQCKEEMGILHSSLDAIPPYLTFVVGRVDMACAKVGDRVSFPEKVCLREMYPHGPNEYRLVGVVFHRGNVPDEYHFSSSVWDLKNQKWQHFDDHMTKTKDDIGFNTLKSKRKPTVFTSESATMLFYLREDYQKLDCDTVEYPAWTDVFLQSDEKNFRKACLEKQQVDAEFEKSDKKKGEIIKKFYNDTLPNAMKANLLDWVLVPKYSIAHYFEVDTSFLSKFKVTDVECEHGKLHPTKILVFLKLVSPAFGAEVVKHGHSWSLRDVCEVCRKTPKMLIELRKRMRSDDALLKREASALKENRSAPAFWVCKEDYSNWKKRAEVEALEGLRNQYQVLKKVKREQKEYNSDACCSHSNRVLDENFLVSVTAPAWEILCKYFETYVEMPVVTEACFECVRLQEIVVGKTEERKELAKVLGESQTWAINPMMRFIPRVASKGDQVFFVPKEFAVKLKNFIINPVSAEFPSTLDMSAVLCEHGKVLRDPRCYEDFIPVESSAIKQLKKVSFLKMVSAAATKDHPEEMLDFQLDPELCDPCLVSEMQAEEAKQYVYKKQPFFCKMVSVMKDVFASILSCVEENDVVNVTKLTRKEPRMINMKETLGLISERKGKRGGKRMIFSSDMKLADVKSLVSFFFLGIGEGNPKA</sequence>
<dbReference type="InterPro" id="IPR028889">
    <property type="entry name" value="USP"/>
</dbReference>
<dbReference type="AlphaFoldDB" id="A0A7R9BMV0"/>
<comment type="similarity">
    <text evidence="1">Belongs to the peptidase C19 family.</text>
</comment>
<name>A0A7R9BMV0_9CRUS</name>
<dbReference type="GO" id="GO:0005634">
    <property type="term" value="C:nucleus"/>
    <property type="evidence" value="ECO:0007669"/>
    <property type="project" value="TreeGrafter"/>
</dbReference>
<organism evidence="3">
    <name type="scientific">Notodromas monacha</name>
    <dbReference type="NCBI Taxonomy" id="399045"/>
    <lineage>
        <taxon>Eukaryota</taxon>
        <taxon>Metazoa</taxon>
        <taxon>Ecdysozoa</taxon>
        <taxon>Arthropoda</taxon>
        <taxon>Crustacea</taxon>
        <taxon>Oligostraca</taxon>
        <taxon>Ostracoda</taxon>
        <taxon>Podocopa</taxon>
        <taxon>Podocopida</taxon>
        <taxon>Cypridocopina</taxon>
        <taxon>Cypridoidea</taxon>
        <taxon>Cyprididae</taxon>
        <taxon>Notodromas</taxon>
    </lineage>
</organism>
<dbReference type="EMBL" id="CAJPEX010000744">
    <property type="protein sequence ID" value="CAG0917054.1"/>
    <property type="molecule type" value="Genomic_DNA"/>
</dbReference>
<dbReference type="GO" id="GO:0004843">
    <property type="term" value="F:cysteine-type deubiquitinase activity"/>
    <property type="evidence" value="ECO:0007669"/>
    <property type="project" value="InterPro"/>
</dbReference>
<dbReference type="InterPro" id="IPR001394">
    <property type="entry name" value="Peptidase_C19_UCH"/>
</dbReference>
<proteinExistence type="inferred from homology"/>
<evidence type="ECO:0000313" key="3">
    <source>
        <dbReference type="EMBL" id="CAD7276902.1"/>
    </source>
</evidence>
<dbReference type="GO" id="GO:0016579">
    <property type="term" value="P:protein deubiquitination"/>
    <property type="evidence" value="ECO:0007669"/>
    <property type="project" value="InterPro"/>
</dbReference>
<keyword evidence="4" id="KW-1185">Reference proteome</keyword>
<dbReference type="InterPro" id="IPR050164">
    <property type="entry name" value="Peptidase_C19"/>
</dbReference>
<evidence type="ECO:0000259" key="2">
    <source>
        <dbReference type="PROSITE" id="PS50235"/>
    </source>
</evidence>
<protein>
    <recommendedName>
        <fullName evidence="2">USP domain-containing protein</fullName>
    </recommendedName>
</protein>
<dbReference type="PROSITE" id="PS50235">
    <property type="entry name" value="USP_3"/>
    <property type="match status" value="1"/>
</dbReference>
<dbReference type="Pfam" id="PF00443">
    <property type="entry name" value="UCH"/>
    <property type="match status" value="1"/>
</dbReference>
<evidence type="ECO:0000313" key="4">
    <source>
        <dbReference type="Proteomes" id="UP000678499"/>
    </source>
</evidence>
<dbReference type="OrthoDB" id="6375697at2759"/>
<evidence type="ECO:0000256" key="1">
    <source>
        <dbReference type="ARBA" id="ARBA00009085"/>
    </source>
</evidence>
<dbReference type="InterPro" id="IPR038765">
    <property type="entry name" value="Papain-like_cys_pep_sf"/>
</dbReference>
<dbReference type="SUPFAM" id="SSF54001">
    <property type="entry name" value="Cysteine proteinases"/>
    <property type="match status" value="1"/>
</dbReference>